<dbReference type="RefSeq" id="WP_066812671.1">
    <property type="nucleotide sequence ID" value="NZ_CP012661.1"/>
</dbReference>
<dbReference type="STRING" id="1335048.AKL17_1899"/>
<gene>
    <name evidence="2" type="ORF">AKL17_1899</name>
</gene>
<dbReference type="AlphaFoldDB" id="A0A159Z4C3"/>
<evidence type="ECO:0000256" key="1">
    <source>
        <dbReference type="SAM" id="SignalP"/>
    </source>
</evidence>
<dbReference type="KEGG" id="daa:AKL17_1899"/>
<reference evidence="2 3" key="1">
    <citation type="submission" date="2015-09" db="EMBL/GenBank/DDBJ databases">
        <title>Complete genome sequence of Defluviimonas alba cai42t isolated from an oilfield in Xinjiang.</title>
        <authorList>
            <person name="Geng S."/>
            <person name="Pan X."/>
            <person name="Wu X."/>
        </authorList>
    </citation>
    <scope>NUCLEOTIDE SEQUENCE [LARGE SCALE GENOMIC DNA]</scope>
    <source>
        <strain evidence="3">cai42</strain>
    </source>
</reference>
<accession>A0A159Z4C3</accession>
<feature type="chain" id="PRO_5007811334" evidence="1">
    <location>
        <begin position="22"/>
        <end position="127"/>
    </location>
</feature>
<organism evidence="2 3">
    <name type="scientific">Frigidibacter mobilis</name>
    <dbReference type="NCBI Taxonomy" id="1335048"/>
    <lineage>
        <taxon>Bacteria</taxon>
        <taxon>Pseudomonadati</taxon>
        <taxon>Pseudomonadota</taxon>
        <taxon>Alphaproteobacteria</taxon>
        <taxon>Rhodobacterales</taxon>
        <taxon>Paracoccaceae</taxon>
        <taxon>Frigidibacter</taxon>
    </lineage>
</organism>
<feature type="signal peptide" evidence="1">
    <location>
        <begin position="1"/>
        <end position="21"/>
    </location>
</feature>
<proteinExistence type="predicted"/>
<protein>
    <submittedName>
        <fullName evidence="2">Uncharacterized protein</fullName>
    </submittedName>
</protein>
<keyword evidence="3" id="KW-1185">Reference proteome</keyword>
<sequence>MRPSATILALAATLPCLPAAAQDIVVWQCEFGNQCNGPEEVCGAAERLLTLEIGEDSATYQDELETFDMAMIREDETGAVAFISPPYYQTATYITRFAGGNAAMAVHSAYEGEAEARSYLGVCEEAH</sequence>
<keyword evidence="1" id="KW-0732">Signal</keyword>
<dbReference type="EMBL" id="CP012661">
    <property type="protein sequence ID" value="AMY69148.1"/>
    <property type="molecule type" value="Genomic_DNA"/>
</dbReference>
<evidence type="ECO:0000313" key="3">
    <source>
        <dbReference type="Proteomes" id="UP000076128"/>
    </source>
</evidence>
<name>A0A159Z4C3_9RHOB</name>
<dbReference type="Proteomes" id="UP000076128">
    <property type="component" value="Chromosome"/>
</dbReference>
<evidence type="ECO:0000313" key="2">
    <source>
        <dbReference type="EMBL" id="AMY69148.1"/>
    </source>
</evidence>